<dbReference type="RefSeq" id="XP_036362068.1">
    <property type="nucleotide sequence ID" value="XM_036506175.1"/>
</dbReference>
<evidence type="ECO:0000313" key="2">
    <source>
        <dbReference type="Proteomes" id="UP000515154"/>
    </source>
</evidence>
<feature type="compositionally biased region" description="Polar residues" evidence="1">
    <location>
        <begin position="123"/>
        <end position="133"/>
    </location>
</feature>
<accession>A0A7E6F3G0</accession>
<feature type="region of interest" description="Disordered" evidence="1">
    <location>
        <begin position="88"/>
        <end position="147"/>
    </location>
</feature>
<proteinExistence type="predicted"/>
<reference evidence="3" key="1">
    <citation type="submission" date="2025-08" db="UniProtKB">
        <authorList>
            <consortium name="RefSeq"/>
        </authorList>
    </citation>
    <scope>IDENTIFICATION</scope>
</reference>
<organism evidence="2 3">
    <name type="scientific">Octopus sinensis</name>
    <name type="common">East Asian common octopus</name>
    <dbReference type="NCBI Taxonomy" id="2607531"/>
    <lineage>
        <taxon>Eukaryota</taxon>
        <taxon>Metazoa</taxon>
        <taxon>Spiralia</taxon>
        <taxon>Lophotrochozoa</taxon>
        <taxon>Mollusca</taxon>
        <taxon>Cephalopoda</taxon>
        <taxon>Coleoidea</taxon>
        <taxon>Octopodiformes</taxon>
        <taxon>Octopoda</taxon>
        <taxon>Incirrata</taxon>
        <taxon>Octopodidae</taxon>
        <taxon>Octopus</taxon>
    </lineage>
</organism>
<dbReference type="Proteomes" id="UP000515154">
    <property type="component" value="Linkage group LG9"/>
</dbReference>
<protein>
    <submittedName>
        <fullName evidence="3">Uncharacterized protein LOC118764918</fullName>
    </submittedName>
</protein>
<feature type="compositionally biased region" description="Polar residues" evidence="1">
    <location>
        <begin position="101"/>
        <end position="113"/>
    </location>
</feature>
<dbReference type="AlphaFoldDB" id="A0A7E6F3G0"/>
<evidence type="ECO:0000313" key="3">
    <source>
        <dbReference type="RefSeq" id="XP_036362068.1"/>
    </source>
</evidence>
<feature type="region of interest" description="Disordered" evidence="1">
    <location>
        <begin position="1"/>
        <end position="27"/>
    </location>
</feature>
<keyword evidence="2" id="KW-1185">Reference proteome</keyword>
<evidence type="ECO:0000256" key="1">
    <source>
        <dbReference type="SAM" id="MobiDB-lite"/>
    </source>
</evidence>
<sequence length="168" mass="19555">MLTTPTKPNDSRRPDEDYHQHHQNREYGYMECSEVPNTTTAVVHPSHSVDVYEQDMHERTLPSYSNMRIPTKKVIKPLEDLDQYREYTNSHSNDDEGTYNYGYSYTPQKYSPDSQHELAAQELGSNLNEPANTRQDERNSTPGFDLKRRCISMSPTKFLSNPSYTKLE</sequence>
<name>A0A7E6F3G0_9MOLL</name>
<feature type="compositionally biased region" description="Basic and acidic residues" evidence="1">
    <location>
        <begin position="9"/>
        <end position="25"/>
    </location>
</feature>
<gene>
    <name evidence="3" type="primary">LOC118764918</name>
</gene>
<dbReference type="KEGG" id="osn:118764918"/>